<evidence type="ECO:0000256" key="1">
    <source>
        <dbReference type="SAM" id="Phobius"/>
    </source>
</evidence>
<comment type="caution">
    <text evidence="2">The sequence shown here is derived from an EMBL/GenBank/DDBJ whole genome shotgun (WGS) entry which is preliminary data.</text>
</comment>
<evidence type="ECO:0000313" key="3">
    <source>
        <dbReference type="Proteomes" id="UP001595945"/>
    </source>
</evidence>
<evidence type="ECO:0000313" key="2">
    <source>
        <dbReference type="EMBL" id="MFC4823119.1"/>
    </source>
</evidence>
<proteinExistence type="predicted"/>
<dbReference type="Proteomes" id="UP001595945">
    <property type="component" value="Unassembled WGS sequence"/>
</dbReference>
<feature type="transmembrane region" description="Helical" evidence="1">
    <location>
        <begin position="127"/>
        <end position="150"/>
    </location>
</feature>
<keyword evidence="1" id="KW-1133">Transmembrane helix</keyword>
<gene>
    <name evidence="2" type="ORF">ACFO9K_02465</name>
</gene>
<name>A0ABD5PXD7_9EURY</name>
<protein>
    <recommendedName>
        <fullName evidence="4">Yip1 domain-containing protein</fullName>
    </recommendedName>
</protein>
<accession>A0ABD5PXD7</accession>
<dbReference type="RefSeq" id="WP_254267387.1">
    <property type="nucleotide sequence ID" value="NZ_CP100400.1"/>
</dbReference>
<feature type="transmembrane region" description="Helical" evidence="1">
    <location>
        <begin position="62"/>
        <end position="85"/>
    </location>
</feature>
<keyword evidence="1" id="KW-0472">Membrane</keyword>
<feature type="transmembrane region" description="Helical" evidence="1">
    <location>
        <begin position="28"/>
        <end position="50"/>
    </location>
</feature>
<feature type="transmembrane region" description="Helical" evidence="1">
    <location>
        <begin position="250"/>
        <end position="270"/>
    </location>
</feature>
<sequence length="271" mass="28609">MLFSDVLTVLLRPSRTFEERNPSVSESALVVLTVAAVTAATRVISVWAYPGSETVVGLVSGYVIPTVLSFVFAWVLVAGALVVLIPSRVEDLGGMLATIGWGFVPAVLSAVVRPVQLVTMAIESRGSLWLTIGGTGYGLVFAFAAVAVVWQWYITFQLVRARYDVEASHAAVATAVPFGAVLANGVFGLSLGLPSWGSVGYRTLFFGLSVLVVNDLRNGTLLQSSPDGSKGKQRGSYRNRIPWLTFGSRVLGVCFGGAGFVILGGSTYLVG</sequence>
<feature type="transmembrane region" description="Helical" evidence="1">
    <location>
        <begin position="170"/>
        <end position="193"/>
    </location>
</feature>
<dbReference type="AlphaFoldDB" id="A0ABD5PXD7"/>
<reference evidence="2 3" key="1">
    <citation type="journal article" date="2019" name="Int. J. Syst. Evol. Microbiol.">
        <title>The Global Catalogue of Microorganisms (GCM) 10K type strain sequencing project: providing services to taxonomists for standard genome sequencing and annotation.</title>
        <authorList>
            <consortium name="The Broad Institute Genomics Platform"/>
            <consortium name="The Broad Institute Genome Sequencing Center for Infectious Disease"/>
            <person name="Wu L."/>
            <person name="Ma J."/>
        </authorList>
    </citation>
    <scope>NUCLEOTIDE SEQUENCE [LARGE SCALE GENOMIC DNA]</scope>
    <source>
        <strain evidence="2 3">XZYJ18</strain>
    </source>
</reference>
<feature type="transmembrane region" description="Helical" evidence="1">
    <location>
        <begin position="92"/>
        <end position="115"/>
    </location>
</feature>
<organism evidence="2 3">
    <name type="scientific">Halorussus aquaticus</name>
    <dbReference type="NCBI Taxonomy" id="2953748"/>
    <lineage>
        <taxon>Archaea</taxon>
        <taxon>Methanobacteriati</taxon>
        <taxon>Methanobacteriota</taxon>
        <taxon>Stenosarchaea group</taxon>
        <taxon>Halobacteria</taxon>
        <taxon>Halobacteriales</taxon>
        <taxon>Haladaptataceae</taxon>
        <taxon>Halorussus</taxon>
    </lineage>
</organism>
<keyword evidence="3" id="KW-1185">Reference proteome</keyword>
<evidence type="ECO:0008006" key="4">
    <source>
        <dbReference type="Google" id="ProtNLM"/>
    </source>
</evidence>
<dbReference type="GeneID" id="73045837"/>
<dbReference type="EMBL" id="JBHSHT010000001">
    <property type="protein sequence ID" value="MFC4823119.1"/>
    <property type="molecule type" value="Genomic_DNA"/>
</dbReference>
<keyword evidence="1" id="KW-0812">Transmembrane</keyword>